<organism evidence="1">
    <name type="scientific">marine sediment metagenome</name>
    <dbReference type="NCBI Taxonomy" id="412755"/>
    <lineage>
        <taxon>unclassified sequences</taxon>
        <taxon>metagenomes</taxon>
        <taxon>ecological metagenomes</taxon>
    </lineage>
</organism>
<gene>
    <name evidence="1" type="ORF">LCGC14_1696660</name>
</gene>
<dbReference type="AlphaFoldDB" id="A0A0F9KJ77"/>
<comment type="caution">
    <text evidence="1">The sequence shown here is derived from an EMBL/GenBank/DDBJ whole genome shotgun (WGS) entry which is preliminary data.</text>
</comment>
<dbReference type="EMBL" id="LAZR01014920">
    <property type="protein sequence ID" value="KKM15380.1"/>
    <property type="molecule type" value="Genomic_DNA"/>
</dbReference>
<sequence>MQAFIEVKDETLHALSPITCGHEDFKPGCGRHYCAGCYLKCPSCGCEYQSVCKIVAGSYIAVGNVSHLKEEDMSKKKENKKTWTAVTPLHISCPSCQRSYAAVAVFDEGGEFVGLAHLMTQLVKEDKRD</sequence>
<reference evidence="1" key="1">
    <citation type="journal article" date="2015" name="Nature">
        <title>Complex archaea that bridge the gap between prokaryotes and eukaryotes.</title>
        <authorList>
            <person name="Spang A."/>
            <person name="Saw J.H."/>
            <person name="Jorgensen S.L."/>
            <person name="Zaremba-Niedzwiedzka K."/>
            <person name="Martijn J."/>
            <person name="Lind A.E."/>
            <person name="van Eijk R."/>
            <person name="Schleper C."/>
            <person name="Guy L."/>
            <person name="Ettema T.J."/>
        </authorList>
    </citation>
    <scope>NUCLEOTIDE SEQUENCE</scope>
</reference>
<proteinExistence type="predicted"/>
<evidence type="ECO:0000313" key="1">
    <source>
        <dbReference type="EMBL" id="KKM15380.1"/>
    </source>
</evidence>
<name>A0A0F9KJ77_9ZZZZ</name>
<accession>A0A0F9KJ77</accession>
<protein>
    <submittedName>
        <fullName evidence="1">Uncharacterized protein</fullName>
    </submittedName>
</protein>